<proteinExistence type="predicted"/>
<dbReference type="AlphaFoldDB" id="A0A8K0WW97"/>
<protein>
    <submittedName>
        <fullName evidence="2">Uncharacterized protein</fullName>
    </submittedName>
</protein>
<evidence type="ECO:0000256" key="1">
    <source>
        <dbReference type="SAM" id="MobiDB-lite"/>
    </source>
</evidence>
<sequence>MSFICSAQLNHTSVTLQSSDQHPSTQNNPIDCIISLLHPPLPTTTTATLWHQIEPASKPTPQRLKDQTTSSTMEATKNNTRKIWASIVRHAKEHHESVNAAVHVYYPQPLSAASAKGSSGVSSPISSASSSPRSSMGKM</sequence>
<keyword evidence="3" id="KW-1185">Reference proteome</keyword>
<feature type="region of interest" description="Disordered" evidence="1">
    <location>
        <begin position="53"/>
        <end position="77"/>
    </location>
</feature>
<reference evidence="2" key="1">
    <citation type="journal article" date="2021" name="Nat. Commun.">
        <title>Genetic determinants of endophytism in the Arabidopsis root mycobiome.</title>
        <authorList>
            <person name="Mesny F."/>
            <person name="Miyauchi S."/>
            <person name="Thiergart T."/>
            <person name="Pickel B."/>
            <person name="Atanasova L."/>
            <person name="Karlsson M."/>
            <person name="Huettel B."/>
            <person name="Barry K.W."/>
            <person name="Haridas S."/>
            <person name="Chen C."/>
            <person name="Bauer D."/>
            <person name="Andreopoulos W."/>
            <person name="Pangilinan J."/>
            <person name="LaButti K."/>
            <person name="Riley R."/>
            <person name="Lipzen A."/>
            <person name="Clum A."/>
            <person name="Drula E."/>
            <person name="Henrissat B."/>
            <person name="Kohler A."/>
            <person name="Grigoriev I.V."/>
            <person name="Martin F.M."/>
            <person name="Hacquard S."/>
        </authorList>
    </citation>
    <scope>NUCLEOTIDE SEQUENCE</scope>
    <source>
        <strain evidence="2">MPI-CAGE-CH-0235</strain>
    </source>
</reference>
<dbReference type="OrthoDB" id="4761845at2759"/>
<organism evidence="2 3">
    <name type="scientific">Stachybotrys elegans</name>
    <dbReference type="NCBI Taxonomy" id="80388"/>
    <lineage>
        <taxon>Eukaryota</taxon>
        <taxon>Fungi</taxon>
        <taxon>Dikarya</taxon>
        <taxon>Ascomycota</taxon>
        <taxon>Pezizomycotina</taxon>
        <taxon>Sordariomycetes</taxon>
        <taxon>Hypocreomycetidae</taxon>
        <taxon>Hypocreales</taxon>
        <taxon>Stachybotryaceae</taxon>
        <taxon>Stachybotrys</taxon>
    </lineage>
</organism>
<comment type="caution">
    <text evidence="2">The sequence shown here is derived from an EMBL/GenBank/DDBJ whole genome shotgun (WGS) entry which is preliminary data.</text>
</comment>
<gene>
    <name evidence="2" type="ORF">B0I35DRAFT_420865</name>
</gene>
<feature type="compositionally biased region" description="Polar residues" evidence="1">
    <location>
        <begin position="67"/>
        <end position="77"/>
    </location>
</feature>
<evidence type="ECO:0000313" key="3">
    <source>
        <dbReference type="Proteomes" id="UP000813444"/>
    </source>
</evidence>
<dbReference type="EMBL" id="JAGPNK010000002">
    <property type="protein sequence ID" value="KAH7325639.1"/>
    <property type="molecule type" value="Genomic_DNA"/>
</dbReference>
<dbReference type="Proteomes" id="UP000813444">
    <property type="component" value="Unassembled WGS sequence"/>
</dbReference>
<name>A0A8K0WW97_9HYPO</name>
<accession>A0A8K0WW97</accession>
<feature type="region of interest" description="Disordered" evidence="1">
    <location>
        <begin position="112"/>
        <end position="139"/>
    </location>
</feature>
<evidence type="ECO:0000313" key="2">
    <source>
        <dbReference type="EMBL" id="KAH7325639.1"/>
    </source>
</evidence>